<dbReference type="RefSeq" id="WP_116468798.1">
    <property type="nucleotide sequence ID" value="NZ_QENQ01000001.1"/>
</dbReference>
<dbReference type="GO" id="GO:0005829">
    <property type="term" value="C:cytosol"/>
    <property type="evidence" value="ECO:0007669"/>
    <property type="project" value="TreeGrafter"/>
</dbReference>
<dbReference type="Gene3D" id="3.80.30.20">
    <property type="entry name" value="tm_1862 like domain"/>
    <property type="match status" value="1"/>
</dbReference>
<dbReference type="PROSITE" id="PS51332">
    <property type="entry name" value="B12_BINDING"/>
    <property type="match status" value="1"/>
</dbReference>
<keyword evidence="2" id="KW-0949">S-adenosyl-L-methionine</keyword>
<comment type="cofactor">
    <cofactor evidence="1">
        <name>[4Fe-4S] cluster</name>
        <dbReference type="ChEBI" id="CHEBI:49883"/>
    </cofactor>
</comment>
<evidence type="ECO:0000259" key="6">
    <source>
        <dbReference type="PROSITE" id="PS51332"/>
    </source>
</evidence>
<keyword evidence="4" id="KW-0408">Iron</keyword>
<sequence>MRADIVLCSAPVMSVLRPSVGIGVLHAALAARGHRVETLHLNLDFANLVGLDLNEQLAEQTPAHLLIGDWVFARCVGRPGPALAVARHEREITALLARRGIGGVPRLREAVAAPFVAAAAEKILARRPRIVGFGTMFQQTMASLAIAKAVKAGDPSVVVVFGGANCHGPMGSALLRTYRQVDRVFTGEADTAFPDLADALLRGIGDADAIAGQLYRDGGVPDDPPLRKLDQVPIPDYADYFTQLAMLDEADRVAPSLPFESSRGCWWGQKHHCTFCGLNAEGIVFRAKSSRRVLEELSELTVRHGIDRFSATDNILAPAHIDGVMRPLAAAPAVARSLFYEIKANLNEAQTALLADAGVTQVQPGIESLSDDILAIMRKGVDTLLNLRLMRNCREFGLGVIWSILHGFPGEPAHAYDAMAALVPLIEHLPPPTGLSPLRLDRFSPNFEDAERLGFVEVRPVVAYSALHDAPAAVIADLAYFFEGRAKGAAGEGDLLRLRGAVATWKARWEEEAPPALVFARVERGMLVKDERTVAASELQYLGPASAALADRLRNPGHLGGAVEAVAKEHGAAAADGAMRELLDRHFIVVRGDTALSLLVEGGRRRVRAGSGNPFGGLAPRAAPSALAGVAS</sequence>
<dbReference type="SFLD" id="SFLDS00029">
    <property type="entry name" value="Radical_SAM"/>
    <property type="match status" value="1"/>
</dbReference>
<dbReference type="Proteomes" id="UP000245890">
    <property type="component" value="Unassembled WGS sequence"/>
</dbReference>
<dbReference type="GO" id="GO:0003824">
    <property type="term" value="F:catalytic activity"/>
    <property type="evidence" value="ECO:0007669"/>
    <property type="project" value="InterPro"/>
</dbReference>
<reference evidence="7 8" key="1">
    <citation type="submission" date="2018-05" db="EMBL/GenBank/DDBJ databases">
        <title>Description of Sphingomonas pokkalii sp nov, isolated from the rhizosphere of saline tolerant pokkali rice and its draft genome analysis.</title>
        <authorList>
            <person name="Menon R."/>
            <person name="Kumari S."/>
            <person name="Rameshkumar N."/>
        </authorList>
    </citation>
    <scope>NUCLEOTIDE SEQUENCE [LARGE SCALE GENOMIC DNA]</scope>
    <source>
        <strain evidence="7 8">L3B27</strain>
    </source>
</reference>
<dbReference type="EMBL" id="QENQ01000001">
    <property type="protein sequence ID" value="PVX29359.1"/>
    <property type="molecule type" value="Genomic_DNA"/>
</dbReference>
<keyword evidence="5" id="KW-0411">Iron-sulfur</keyword>
<accession>A0A2U0SDD5</accession>
<dbReference type="SFLD" id="SFLDG01082">
    <property type="entry name" value="B12-binding_domain_containing"/>
    <property type="match status" value="1"/>
</dbReference>
<proteinExistence type="predicted"/>
<dbReference type="InterPro" id="IPR023984">
    <property type="entry name" value="rSAM_ocin_1"/>
</dbReference>
<dbReference type="AlphaFoldDB" id="A0A2U0SDD5"/>
<protein>
    <submittedName>
        <fullName evidence="7">RiPP maturation radical SAM protein 1</fullName>
    </submittedName>
</protein>
<evidence type="ECO:0000313" key="8">
    <source>
        <dbReference type="Proteomes" id="UP000245890"/>
    </source>
</evidence>
<evidence type="ECO:0000256" key="2">
    <source>
        <dbReference type="ARBA" id="ARBA00022691"/>
    </source>
</evidence>
<dbReference type="OrthoDB" id="9801424at2"/>
<dbReference type="Pfam" id="PF04055">
    <property type="entry name" value="Radical_SAM"/>
    <property type="match status" value="1"/>
</dbReference>
<comment type="caution">
    <text evidence="7">The sequence shown here is derived from an EMBL/GenBank/DDBJ whole genome shotgun (WGS) entry which is preliminary data.</text>
</comment>
<name>A0A2U0SDD5_9SPHN</name>
<evidence type="ECO:0000256" key="3">
    <source>
        <dbReference type="ARBA" id="ARBA00022723"/>
    </source>
</evidence>
<feature type="domain" description="B12-binding" evidence="6">
    <location>
        <begin position="68"/>
        <end position="207"/>
    </location>
</feature>
<organism evidence="7 8">
    <name type="scientific">Sphingomonas pokkalii</name>
    <dbReference type="NCBI Taxonomy" id="2175090"/>
    <lineage>
        <taxon>Bacteria</taxon>
        <taxon>Pseudomonadati</taxon>
        <taxon>Pseudomonadota</taxon>
        <taxon>Alphaproteobacteria</taxon>
        <taxon>Sphingomonadales</taxon>
        <taxon>Sphingomonadaceae</taxon>
        <taxon>Sphingomonas</taxon>
    </lineage>
</organism>
<dbReference type="InterPro" id="IPR007197">
    <property type="entry name" value="rSAM"/>
</dbReference>
<keyword evidence="8" id="KW-1185">Reference proteome</keyword>
<evidence type="ECO:0000313" key="7">
    <source>
        <dbReference type="EMBL" id="PVX29359.1"/>
    </source>
</evidence>
<dbReference type="SMART" id="SM00729">
    <property type="entry name" value="Elp3"/>
    <property type="match status" value="1"/>
</dbReference>
<dbReference type="GO" id="GO:0031419">
    <property type="term" value="F:cobalamin binding"/>
    <property type="evidence" value="ECO:0007669"/>
    <property type="project" value="InterPro"/>
</dbReference>
<dbReference type="GO" id="GO:0046872">
    <property type="term" value="F:metal ion binding"/>
    <property type="evidence" value="ECO:0007669"/>
    <property type="project" value="UniProtKB-KW"/>
</dbReference>
<dbReference type="InterPro" id="IPR006158">
    <property type="entry name" value="Cobalamin-bd"/>
</dbReference>
<evidence type="ECO:0000256" key="4">
    <source>
        <dbReference type="ARBA" id="ARBA00023004"/>
    </source>
</evidence>
<dbReference type="InterPro" id="IPR006638">
    <property type="entry name" value="Elp3/MiaA/NifB-like_rSAM"/>
</dbReference>
<dbReference type="InterPro" id="IPR058240">
    <property type="entry name" value="rSAM_sf"/>
</dbReference>
<dbReference type="InterPro" id="IPR051198">
    <property type="entry name" value="BchE-like"/>
</dbReference>
<dbReference type="InterPro" id="IPR023404">
    <property type="entry name" value="rSAM_horseshoe"/>
</dbReference>
<evidence type="ECO:0000256" key="5">
    <source>
        <dbReference type="ARBA" id="ARBA00023014"/>
    </source>
</evidence>
<gene>
    <name evidence="7" type="ORF">DD559_08540</name>
</gene>
<dbReference type="NCBIfam" id="TIGR03975">
    <property type="entry name" value="rSAM_ocin_1"/>
    <property type="match status" value="1"/>
</dbReference>
<dbReference type="SUPFAM" id="SSF102114">
    <property type="entry name" value="Radical SAM enzymes"/>
    <property type="match status" value="1"/>
</dbReference>
<dbReference type="PANTHER" id="PTHR43409">
    <property type="entry name" value="ANAEROBIC MAGNESIUM-PROTOPORPHYRIN IX MONOMETHYL ESTER CYCLASE-RELATED"/>
    <property type="match status" value="1"/>
</dbReference>
<dbReference type="Gene3D" id="3.40.50.280">
    <property type="entry name" value="Cobalamin-binding domain"/>
    <property type="match status" value="1"/>
</dbReference>
<evidence type="ECO:0000256" key="1">
    <source>
        <dbReference type="ARBA" id="ARBA00001966"/>
    </source>
</evidence>
<dbReference type="SFLD" id="SFLDF00324">
    <property type="entry name" value="bacteriocin_maturation"/>
    <property type="match status" value="1"/>
</dbReference>
<dbReference type="PANTHER" id="PTHR43409:SF7">
    <property type="entry name" value="BLL1977 PROTEIN"/>
    <property type="match status" value="1"/>
</dbReference>
<dbReference type="GO" id="GO:0051536">
    <property type="term" value="F:iron-sulfur cluster binding"/>
    <property type="evidence" value="ECO:0007669"/>
    <property type="project" value="UniProtKB-KW"/>
</dbReference>
<keyword evidence="3" id="KW-0479">Metal-binding</keyword>